<evidence type="ECO:0000313" key="4">
    <source>
        <dbReference type="EMBL" id="GBN50797.1"/>
    </source>
</evidence>
<dbReference type="EMBL" id="BGPR01008804">
    <property type="protein sequence ID" value="GBN36196.1"/>
    <property type="molecule type" value="Genomic_DNA"/>
</dbReference>
<protein>
    <submittedName>
        <fullName evidence="1">Uncharacterized protein</fullName>
    </submittedName>
</protein>
<dbReference type="AlphaFoldDB" id="A0A4Y2NEH2"/>
<dbReference type="EMBL" id="BGPR01011333">
    <property type="protein sequence ID" value="GBN50797.1"/>
    <property type="molecule type" value="Genomic_DNA"/>
</dbReference>
<evidence type="ECO:0000313" key="5">
    <source>
        <dbReference type="Proteomes" id="UP000499080"/>
    </source>
</evidence>
<gene>
    <name evidence="3" type="ORF">AVEN_122713_1</name>
    <name evidence="4" type="ORF">AVEN_181188_1</name>
    <name evidence="2" type="ORF">AVEN_252190_1</name>
    <name evidence="1" type="ORF">AVEN_27129_1</name>
</gene>
<accession>A0A4Y2NEH2</accession>
<dbReference type="EMBL" id="BGPR01008813">
    <property type="protein sequence ID" value="GBN36287.1"/>
    <property type="molecule type" value="Genomic_DNA"/>
</dbReference>
<keyword evidence="5" id="KW-1185">Reference proteome</keyword>
<organism evidence="1 5">
    <name type="scientific">Araneus ventricosus</name>
    <name type="common">Orbweaver spider</name>
    <name type="synonym">Epeira ventricosa</name>
    <dbReference type="NCBI Taxonomy" id="182803"/>
    <lineage>
        <taxon>Eukaryota</taxon>
        <taxon>Metazoa</taxon>
        <taxon>Ecdysozoa</taxon>
        <taxon>Arthropoda</taxon>
        <taxon>Chelicerata</taxon>
        <taxon>Arachnida</taxon>
        <taxon>Araneae</taxon>
        <taxon>Araneomorphae</taxon>
        <taxon>Entelegynae</taxon>
        <taxon>Araneoidea</taxon>
        <taxon>Araneidae</taxon>
        <taxon>Araneus</taxon>
    </lineage>
</organism>
<comment type="caution">
    <text evidence="1">The sequence shown here is derived from an EMBL/GenBank/DDBJ whole genome shotgun (WGS) entry which is preliminary data.</text>
</comment>
<evidence type="ECO:0000313" key="2">
    <source>
        <dbReference type="EMBL" id="GBN36287.1"/>
    </source>
</evidence>
<dbReference type="Proteomes" id="UP000499080">
    <property type="component" value="Unassembled WGS sequence"/>
</dbReference>
<proteinExistence type="predicted"/>
<name>A0A4Y2NEH2_ARAVE</name>
<evidence type="ECO:0000313" key="1">
    <source>
        <dbReference type="EMBL" id="GBN36196.1"/>
    </source>
</evidence>
<evidence type="ECO:0000313" key="3">
    <source>
        <dbReference type="EMBL" id="GBN50720.1"/>
    </source>
</evidence>
<sequence length="116" mass="13535">MVTIFESTKGKITSERHIVSSRETSEIQILTATVHFVIFWFTHVYFPTASMDGKERCCSLQVNVNSTECNSITQLQFDKYHLAIREDFSILHVSDKTLRKVCCFRYLKSRTESFKL</sequence>
<dbReference type="EMBL" id="BGPR01011321">
    <property type="protein sequence ID" value="GBN50720.1"/>
    <property type="molecule type" value="Genomic_DNA"/>
</dbReference>
<reference evidence="1 5" key="1">
    <citation type="journal article" date="2019" name="Sci. Rep.">
        <title>Orb-weaving spider Araneus ventricosus genome elucidates the spidroin gene catalogue.</title>
        <authorList>
            <person name="Kono N."/>
            <person name="Nakamura H."/>
            <person name="Ohtoshi R."/>
            <person name="Moran D.A.P."/>
            <person name="Shinohara A."/>
            <person name="Yoshida Y."/>
            <person name="Fujiwara M."/>
            <person name="Mori M."/>
            <person name="Tomita M."/>
            <person name="Arakawa K."/>
        </authorList>
    </citation>
    <scope>NUCLEOTIDE SEQUENCE [LARGE SCALE GENOMIC DNA]</scope>
</reference>